<organism evidence="1 2">
    <name type="scientific">Septoria linicola</name>
    <dbReference type="NCBI Taxonomy" id="215465"/>
    <lineage>
        <taxon>Eukaryota</taxon>
        <taxon>Fungi</taxon>
        <taxon>Dikarya</taxon>
        <taxon>Ascomycota</taxon>
        <taxon>Pezizomycotina</taxon>
        <taxon>Dothideomycetes</taxon>
        <taxon>Dothideomycetidae</taxon>
        <taxon>Mycosphaerellales</taxon>
        <taxon>Mycosphaerellaceae</taxon>
        <taxon>Septoria</taxon>
    </lineage>
</organism>
<gene>
    <name evidence="1" type="ORF">Slin15195_G046350</name>
</gene>
<keyword evidence="2" id="KW-1185">Reference proteome</keyword>
<reference evidence="1" key="1">
    <citation type="submission" date="2022-06" db="EMBL/GenBank/DDBJ databases">
        <title>Complete genome sequences of two strains of the flax pathogen Septoria linicola.</title>
        <authorList>
            <person name="Lapalu N."/>
            <person name="Simon A."/>
            <person name="Demenou B."/>
            <person name="Paumier D."/>
            <person name="Guillot M.-P."/>
            <person name="Gout L."/>
            <person name="Valade R."/>
        </authorList>
    </citation>
    <scope>NUCLEOTIDE SEQUENCE</scope>
    <source>
        <strain evidence="1">SE15195</strain>
    </source>
</reference>
<evidence type="ECO:0000313" key="1">
    <source>
        <dbReference type="EMBL" id="USW51316.1"/>
    </source>
</evidence>
<proteinExistence type="predicted"/>
<dbReference type="EMBL" id="CP099420">
    <property type="protein sequence ID" value="USW51316.1"/>
    <property type="molecule type" value="Genomic_DNA"/>
</dbReference>
<dbReference type="AlphaFoldDB" id="A0A9Q9EH05"/>
<sequence length="146" mass="16658">MTRSKHAVLAVSYSNFAQILQDTPELDQAAAIAAVLPRELKKLYVLAVEGGLETPFGIESQQQTPFHELQALMPTLESVVCVPWGYYDGRYVQKCVDYRVAKELELPMICELDGIEPLERPTNGEKWKIRYQKPPMTVFDYYDMIA</sequence>
<evidence type="ECO:0000313" key="2">
    <source>
        <dbReference type="Proteomes" id="UP001056384"/>
    </source>
</evidence>
<protein>
    <submittedName>
        <fullName evidence="1">Uncharacterized protein</fullName>
    </submittedName>
</protein>
<accession>A0A9Q9EH05</accession>
<dbReference type="Proteomes" id="UP001056384">
    <property type="component" value="Chromosome 3"/>
</dbReference>
<name>A0A9Q9EH05_9PEZI</name>